<name>A0AAV6M4C5_9ROSI</name>
<dbReference type="Proteomes" id="UP000685013">
    <property type="component" value="Chromosome 17"/>
</dbReference>
<comment type="caution">
    <text evidence="2">The sequence shown here is derived from an EMBL/GenBank/DDBJ whole genome shotgun (WGS) entry which is preliminary data.</text>
</comment>
<protein>
    <submittedName>
        <fullName evidence="2">Uncharacterized protein</fullName>
    </submittedName>
</protein>
<dbReference type="AlphaFoldDB" id="A0AAV6M4C5"/>
<keyword evidence="1" id="KW-0472">Membrane</keyword>
<accession>A0AAV6M4C5</accession>
<keyword evidence="1" id="KW-0812">Transmembrane</keyword>
<sequence>MDFPKLYVGHYVISLSLFFPGILLFCISFSSVLDPFTLLSDGSHCSSKKLQKQSNSSHFGSVAPLLMKVIPAIMILLHLETRLNRLCGEPDGDNRRRKQGVRRSRNHSRYYYAGRVSRQSLARRRHSAFGKSPHPRCRRSDGVRLVPVPSSELLPVDFAEDFIKMTQFLLVESPQTGIQLHPRGTFSFVEYNFMPPFKIIET</sequence>
<organism evidence="2 3">
    <name type="scientific">Cucurbita argyrosperma subsp. sororia</name>
    <dbReference type="NCBI Taxonomy" id="37648"/>
    <lineage>
        <taxon>Eukaryota</taxon>
        <taxon>Viridiplantae</taxon>
        <taxon>Streptophyta</taxon>
        <taxon>Embryophyta</taxon>
        <taxon>Tracheophyta</taxon>
        <taxon>Spermatophyta</taxon>
        <taxon>Magnoliopsida</taxon>
        <taxon>eudicotyledons</taxon>
        <taxon>Gunneridae</taxon>
        <taxon>Pentapetalae</taxon>
        <taxon>rosids</taxon>
        <taxon>fabids</taxon>
        <taxon>Cucurbitales</taxon>
        <taxon>Cucurbitaceae</taxon>
        <taxon>Cucurbiteae</taxon>
        <taxon>Cucurbita</taxon>
    </lineage>
</organism>
<gene>
    <name evidence="2" type="ORF">SDJN03_25491</name>
</gene>
<reference evidence="2 3" key="1">
    <citation type="journal article" date="2021" name="Hortic Res">
        <title>The domestication of Cucurbita argyrosperma as revealed by the genome of its wild relative.</title>
        <authorList>
            <person name="Barrera-Redondo J."/>
            <person name="Sanchez-de la Vega G."/>
            <person name="Aguirre-Liguori J.A."/>
            <person name="Castellanos-Morales G."/>
            <person name="Gutierrez-Guerrero Y.T."/>
            <person name="Aguirre-Dugua X."/>
            <person name="Aguirre-Planter E."/>
            <person name="Tenaillon M.I."/>
            <person name="Lira-Saade R."/>
            <person name="Eguiarte L.E."/>
        </authorList>
    </citation>
    <scope>NUCLEOTIDE SEQUENCE [LARGE SCALE GENOMIC DNA]</scope>
    <source>
        <strain evidence="2">JBR-2021</strain>
    </source>
</reference>
<feature type="transmembrane region" description="Helical" evidence="1">
    <location>
        <begin position="12"/>
        <end position="33"/>
    </location>
</feature>
<proteinExistence type="predicted"/>
<evidence type="ECO:0000313" key="3">
    <source>
        <dbReference type="Proteomes" id="UP000685013"/>
    </source>
</evidence>
<keyword evidence="1" id="KW-1133">Transmembrane helix</keyword>
<evidence type="ECO:0000256" key="1">
    <source>
        <dbReference type="SAM" id="Phobius"/>
    </source>
</evidence>
<feature type="transmembrane region" description="Helical" evidence="1">
    <location>
        <begin position="59"/>
        <end position="79"/>
    </location>
</feature>
<dbReference type="EMBL" id="JAGKQH010000017">
    <property type="protein sequence ID" value="KAG6574852.1"/>
    <property type="molecule type" value="Genomic_DNA"/>
</dbReference>
<evidence type="ECO:0000313" key="2">
    <source>
        <dbReference type="EMBL" id="KAG6574852.1"/>
    </source>
</evidence>
<feature type="non-terminal residue" evidence="2">
    <location>
        <position position="1"/>
    </location>
</feature>
<keyword evidence="3" id="KW-1185">Reference proteome</keyword>